<organism evidence="4 5">
    <name type="scientific">Imshaugia aleurites</name>
    <dbReference type="NCBI Taxonomy" id="172621"/>
    <lineage>
        <taxon>Eukaryota</taxon>
        <taxon>Fungi</taxon>
        <taxon>Dikarya</taxon>
        <taxon>Ascomycota</taxon>
        <taxon>Pezizomycotina</taxon>
        <taxon>Lecanoromycetes</taxon>
        <taxon>OSLEUM clade</taxon>
        <taxon>Lecanoromycetidae</taxon>
        <taxon>Lecanorales</taxon>
        <taxon>Lecanorineae</taxon>
        <taxon>Parmeliaceae</taxon>
        <taxon>Imshaugia</taxon>
    </lineage>
</organism>
<dbReference type="PANTHER" id="PTHR43283:SF17">
    <property type="entry name" value="(LOVD), PUTATIVE (AFU_ORTHOLOGUE AFUA_5G00920)-RELATED"/>
    <property type="match status" value="1"/>
</dbReference>
<proteinExistence type="inferred from homology"/>
<evidence type="ECO:0000313" key="5">
    <source>
        <dbReference type="Proteomes" id="UP000664534"/>
    </source>
</evidence>
<evidence type="ECO:0000256" key="2">
    <source>
        <dbReference type="ARBA" id="ARBA00022801"/>
    </source>
</evidence>
<comment type="caution">
    <text evidence="4">The sequence shown here is derived from an EMBL/GenBank/DDBJ whole genome shotgun (WGS) entry which is preliminary data.</text>
</comment>
<evidence type="ECO:0000313" key="4">
    <source>
        <dbReference type="EMBL" id="CAF9942176.1"/>
    </source>
</evidence>
<dbReference type="OrthoDB" id="428260at2759"/>
<dbReference type="Gene3D" id="3.40.710.10">
    <property type="entry name" value="DD-peptidase/beta-lactamase superfamily"/>
    <property type="match status" value="1"/>
</dbReference>
<accession>A0A8H3J7I6</accession>
<dbReference type="InterPro" id="IPR012338">
    <property type="entry name" value="Beta-lactam/transpept-like"/>
</dbReference>
<keyword evidence="5" id="KW-1185">Reference proteome</keyword>
<reference evidence="4" key="1">
    <citation type="submission" date="2021-03" db="EMBL/GenBank/DDBJ databases">
        <authorList>
            <person name="Tagirdzhanova G."/>
        </authorList>
    </citation>
    <scope>NUCLEOTIDE SEQUENCE</scope>
</reference>
<keyword evidence="2" id="KW-0378">Hydrolase</keyword>
<dbReference type="PANTHER" id="PTHR43283">
    <property type="entry name" value="BETA-LACTAMASE-RELATED"/>
    <property type="match status" value="1"/>
</dbReference>
<dbReference type="SUPFAM" id="SSF56601">
    <property type="entry name" value="beta-lactamase/transpeptidase-like"/>
    <property type="match status" value="1"/>
</dbReference>
<evidence type="ECO:0000256" key="1">
    <source>
        <dbReference type="ARBA" id="ARBA00009009"/>
    </source>
</evidence>
<dbReference type="AlphaFoldDB" id="A0A8H3J7I6"/>
<comment type="similarity">
    <text evidence="1">Belongs to the class-A beta-lactamase family.</text>
</comment>
<evidence type="ECO:0000259" key="3">
    <source>
        <dbReference type="Pfam" id="PF00144"/>
    </source>
</evidence>
<name>A0A8H3J7I6_9LECA</name>
<dbReference type="Proteomes" id="UP000664534">
    <property type="component" value="Unassembled WGS sequence"/>
</dbReference>
<gene>
    <name evidence="4" type="ORF">IMSHALPRED_003401</name>
</gene>
<dbReference type="GO" id="GO:0016787">
    <property type="term" value="F:hydrolase activity"/>
    <property type="evidence" value="ECO:0007669"/>
    <property type="project" value="UniProtKB-KW"/>
</dbReference>
<feature type="domain" description="Beta-lactamase-related" evidence="3">
    <location>
        <begin position="9"/>
        <end position="303"/>
    </location>
</feature>
<dbReference type="InterPro" id="IPR001466">
    <property type="entry name" value="Beta-lactam-related"/>
</dbReference>
<dbReference type="InterPro" id="IPR050789">
    <property type="entry name" value="Diverse_Enzym_Activities"/>
</dbReference>
<protein>
    <recommendedName>
        <fullName evidence="3">Beta-lactamase-related domain-containing protein</fullName>
    </recommendedName>
</protein>
<dbReference type="EMBL" id="CAJPDT010000171">
    <property type="protein sequence ID" value="CAF9942176.1"/>
    <property type="molecule type" value="Genomic_DNA"/>
</dbReference>
<dbReference type="Pfam" id="PF00144">
    <property type="entry name" value="Beta-lactamase"/>
    <property type="match status" value="1"/>
</dbReference>
<sequence length="404" mass="45333">MLSMEEQFETAYKDTAIPGAILLASNRSGSFHYARVFGVRSLDTHERLEMDSIMRIASCTKLMTSIAAMQCVERGLVTLDTDVAEILPELAAQGILTGFDETSGEPIIKQRQNTITLRHLLTHSAGLCYLMMSERVQRYRKHTKNSKIATGATVEEACTHPLIYEPGTSWLYSTSLDWAGKLVERITGQTLEEYMKANIWQPLGIKDITFWPKQRPDINRRMASMTIRDEESGKVIHDSLESSKLMPGGKDCFGGHGASASMPDYFKILQSLLVDDEKLLKRSTTAQMFQPQLTKESQAAQKRLMTNPANTMLFVGDFPNHVPLDWGIGGILTTKADEGWRGQNTLIWSGLPNLFWFIDRQVGLCGLYGGQVRPPGDPKVGKMITLFERTMYERFAAHKMNAKI</sequence>